<dbReference type="InterPro" id="IPR007627">
    <property type="entry name" value="RNA_pol_sigma70_r2"/>
</dbReference>
<dbReference type="Proteomes" id="UP000305451">
    <property type="component" value="Unassembled WGS sequence"/>
</dbReference>
<dbReference type="InterPro" id="IPR013249">
    <property type="entry name" value="RNA_pol_sigma70_r4_t2"/>
</dbReference>
<protein>
    <submittedName>
        <fullName evidence="8">RNA polymerase sigma factor</fullName>
    </submittedName>
</protein>
<evidence type="ECO:0000256" key="3">
    <source>
        <dbReference type="ARBA" id="ARBA00023082"/>
    </source>
</evidence>
<proteinExistence type="inferred from homology"/>
<evidence type="ECO:0000259" key="7">
    <source>
        <dbReference type="Pfam" id="PF08281"/>
    </source>
</evidence>
<comment type="similarity">
    <text evidence="1">Belongs to the sigma-70 factor family. ECF subfamily.</text>
</comment>
<dbReference type="InterPro" id="IPR039425">
    <property type="entry name" value="RNA_pol_sigma-70-like"/>
</dbReference>
<evidence type="ECO:0000313" key="9">
    <source>
        <dbReference type="Proteomes" id="UP000305451"/>
    </source>
</evidence>
<dbReference type="AlphaFoldDB" id="A0A4S2HGT9"/>
<evidence type="ECO:0000256" key="4">
    <source>
        <dbReference type="ARBA" id="ARBA00023125"/>
    </source>
</evidence>
<dbReference type="NCBIfam" id="TIGR02937">
    <property type="entry name" value="sigma70-ECF"/>
    <property type="match status" value="1"/>
</dbReference>
<gene>
    <name evidence="8" type="ORF">E5162_06050</name>
</gene>
<dbReference type="InterPro" id="IPR014284">
    <property type="entry name" value="RNA_pol_sigma-70_dom"/>
</dbReference>
<dbReference type="SUPFAM" id="SSF88659">
    <property type="entry name" value="Sigma3 and sigma4 domains of RNA polymerase sigma factors"/>
    <property type="match status" value="1"/>
</dbReference>
<evidence type="ECO:0000256" key="2">
    <source>
        <dbReference type="ARBA" id="ARBA00023015"/>
    </source>
</evidence>
<accession>A0A4S2HGT9</accession>
<keyword evidence="3" id="KW-0731">Sigma factor</keyword>
<dbReference type="EMBL" id="SRXV01000001">
    <property type="protein sequence ID" value="TGY94822.1"/>
    <property type="molecule type" value="Genomic_DNA"/>
</dbReference>
<dbReference type="GO" id="GO:0016987">
    <property type="term" value="F:sigma factor activity"/>
    <property type="evidence" value="ECO:0007669"/>
    <property type="project" value="UniProtKB-KW"/>
</dbReference>
<keyword evidence="5" id="KW-0804">Transcription</keyword>
<keyword evidence="4" id="KW-0238">DNA-binding</keyword>
<dbReference type="SUPFAM" id="SSF88946">
    <property type="entry name" value="Sigma2 domain of RNA polymerase sigma factors"/>
    <property type="match status" value="1"/>
</dbReference>
<name>A0A4S2HGT9_9PROT</name>
<keyword evidence="9" id="KW-1185">Reference proteome</keyword>
<evidence type="ECO:0000256" key="5">
    <source>
        <dbReference type="ARBA" id="ARBA00023163"/>
    </source>
</evidence>
<dbReference type="GO" id="GO:0006352">
    <property type="term" value="P:DNA-templated transcription initiation"/>
    <property type="evidence" value="ECO:0007669"/>
    <property type="project" value="InterPro"/>
</dbReference>
<dbReference type="InterPro" id="IPR013324">
    <property type="entry name" value="RNA_pol_sigma_r3/r4-like"/>
</dbReference>
<dbReference type="Gene3D" id="1.10.1740.10">
    <property type="match status" value="1"/>
</dbReference>
<dbReference type="Pfam" id="PF04542">
    <property type="entry name" value="Sigma70_r2"/>
    <property type="match status" value="1"/>
</dbReference>
<dbReference type="Pfam" id="PF08281">
    <property type="entry name" value="Sigma70_r4_2"/>
    <property type="match status" value="1"/>
</dbReference>
<feature type="domain" description="RNA polymerase sigma-70 region 2" evidence="6">
    <location>
        <begin position="71"/>
        <end position="136"/>
    </location>
</feature>
<sequence length="225" mass="25270">MPWSSCSLPRSIISWRCAPSFRRSRRRSSTIYSVALLMTKADKPAASAVTAGEPLVAAARHGDRYAFDRLMTRDAPRLVRFAISQGLSEDDANDVAQDTFVAVYRNLHRYDPSRPFQTWLFAIARNKLRDHFRRRSVLKWIGAEDTLEQIPTDAPSPERQTSDRQALDATEQAIAKLPEGLRIPLLLASIEGLSLSEIGEIMGISAKAAEVRVYRARRKIKSDMG</sequence>
<dbReference type="InterPro" id="IPR036388">
    <property type="entry name" value="WH-like_DNA-bd_sf"/>
</dbReference>
<dbReference type="PANTHER" id="PTHR43133">
    <property type="entry name" value="RNA POLYMERASE ECF-TYPE SIGMA FACTO"/>
    <property type="match status" value="1"/>
</dbReference>
<dbReference type="PANTHER" id="PTHR43133:SF8">
    <property type="entry name" value="RNA POLYMERASE SIGMA FACTOR HI_1459-RELATED"/>
    <property type="match status" value="1"/>
</dbReference>
<reference evidence="8 9" key="1">
    <citation type="journal article" date="2013" name="Int. J. Syst. Evol. Microbiol.">
        <title>Marinicauda pacifica gen. nov., sp. nov., a prosthecate alphaproteobacterium of the family Hyphomonadaceae isolated from deep seawater.</title>
        <authorList>
            <person name="Zhang X.Y."/>
            <person name="Li G.W."/>
            <person name="Wang C.S."/>
            <person name="Zhang Y.J."/>
            <person name="Xu X.W."/>
            <person name="Li H."/>
            <person name="Liu A."/>
            <person name="Liu C."/>
            <person name="Xie B.B."/>
            <person name="Qin Q.L."/>
            <person name="Xu Z."/>
            <person name="Chen X.L."/>
            <person name="Zhou B.C."/>
            <person name="Zhang Y.Z."/>
        </authorList>
    </citation>
    <scope>NUCLEOTIDE SEQUENCE [LARGE SCALE GENOMIC DNA]</scope>
    <source>
        <strain evidence="8 9">P-1 km-3</strain>
    </source>
</reference>
<feature type="domain" description="RNA polymerase sigma factor 70 region 4 type 2" evidence="7">
    <location>
        <begin position="169"/>
        <end position="220"/>
    </location>
</feature>
<evidence type="ECO:0000259" key="6">
    <source>
        <dbReference type="Pfam" id="PF04542"/>
    </source>
</evidence>
<dbReference type="InterPro" id="IPR013325">
    <property type="entry name" value="RNA_pol_sigma_r2"/>
</dbReference>
<dbReference type="Gene3D" id="1.10.10.10">
    <property type="entry name" value="Winged helix-like DNA-binding domain superfamily/Winged helix DNA-binding domain"/>
    <property type="match status" value="1"/>
</dbReference>
<evidence type="ECO:0000313" key="8">
    <source>
        <dbReference type="EMBL" id="TGY94822.1"/>
    </source>
</evidence>
<dbReference type="CDD" id="cd06171">
    <property type="entry name" value="Sigma70_r4"/>
    <property type="match status" value="1"/>
</dbReference>
<evidence type="ECO:0000256" key="1">
    <source>
        <dbReference type="ARBA" id="ARBA00010641"/>
    </source>
</evidence>
<dbReference type="GO" id="GO:0003677">
    <property type="term" value="F:DNA binding"/>
    <property type="evidence" value="ECO:0007669"/>
    <property type="project" value="UniProtKB-KW"/>
</dbReference>
<comment type="caution">
    <text evidence="8">The sequence shown here is derived from an EMBL/GenBank/DDBJ whole genome shotgun (WGS) entry which is preliminary data.</text>
</comment>
<organism evidence="8 9">
    <name type="scientific">Marinicauda pacifica</name>
    <dbReference type="NCBI Taxonomy" id="1133559"/>
    <lineage>
        <taxon>Bacteria</taxon>
        <taxon>Pseudomonadati</taxon>
        <taxon>Pseudomonadota</taxon>
        <taxon>Alphaproteobacteria</taxon>
        <taxon>Maricaulales</taxon>
        <taxon>Maricaulaceae</taxon>
        <taxon>Marinicauda</taxon>
    </lineage>
</organism>
<keyword evidence="2" id="KW-0805">Transcription regulation</keyword>